<evidence type="ECO:0000256" key="5">
    <source>
        <dbReference type="ARBA" id="ARBA00022705"/>
    </source>
</evidence>
<organism evidence="11 12">
    <name type="scientific">Salinithrix halophila</name>
    <dbReference type="NCBI Taxonomy" id="1485204"/>
    <lineage>
        <taxon>Bacteria</taxon>
        <taxon>Bacillati</taxon>
        <taxon>Bacillota</taxon>
        <taxon>Bacilli</taxon>
        <taxon>Bacillales</taxon>
        <taxon>Thermoactinomycetaceae</taxon>
        <taxon>Salinithrix</taxon>
    </lineage>
</organism>
<dbReference type="Gene3D" id="3.40.50.300">
    <property type="entry name" value="P-loop containing nucleotide triphosphate hydrolases"/>
    <property type="match status" value="1"/>
</dbReference>
<keyword evidence="5" id="KW-0235">DNA replication</keyword>
<dbReference type="NCBIfam" id="TIGR01128">
    <property type="entry name" value="holA"/>
    <property type="match status" value="1"/>
</dbReference>
<evidence type="ECO:0000259" key="9">
    <source>
        <dbReference type="Pfam" id="PF06144"/>
    </source>
</evidence>
<dbReference type="Gene3D" id="1.20.272.10">
    <property type="match status" value="1"/>
</dbReference>
<dbReference type="Gene3D" id="1.10.8.60">
    <property type="match status" value="1"/>
</dbReference>
<dbReference type="GO" id="GO:0003887">
    <property type="term" value="F:DNA-directed DNA polymerase activity"/>
    <property type="evidence" value="ECO:0007669"/>
    <property type="project" value="UniProtKB-EC"/>
</dbReference>
<comment type="similarity">
    <text evidence="7">Belongs to the DNA polymerase HolA subunit family.</text>
</comment>
<comment type="caution">
    <text evidence="11">The sequence shown here is derived from an EMBL/GenBank/DDBJ whole genome shotgun (WGS) entry which is preliminary data.</text>
</comment>
<feature type="domain" description="DNA polymerase III delta subunit-like C-terminal" evidence="10">
    <location>
        <begin position="216"/>
        <end position="335"/>
    </location>
</feature>
<evidence type="ECO:0000256" key="2">
    <source>
        <dbReference type="ARBA" id="ARBA00017703"/>
    </source>
</evidence>
<dbReference type="PANTHER" id="PTHR34388:SF1">
    <property type="entry name" value="DNA POLYMERASE III SUBUNIT DELTA"/>
    <property type="match status" value="1"/>
</dbReference>
<evidence type="ECO:0000256" key="3">
    <source>
        <dbReference type="ARBA" id="ARBA00022679"/>
    </source>
</evidence>
<evidence type="ECO:0000256" key="8">
    <source>
        <dbReference type="ARBA" id="ARBA00049244"/>
    </source>
</evidence>
<proteinExistence type="inferred from homology"/>
<gene>
    <name evidence="11" type="primary">holA</name>
    <name evidence="11" type="ORF">ACFOUO_08090</name>
</gene>
<accession>A0ABV8JCX7</accession>
<dbReference type="InterPro" id="IPR010372">
    <property type="entry name" value="DNA_pol3_delta_N"/>
</dbReference>
<keyword evidence="4 11" id="KW-0548">Nucleotidyltransferase</keyword>
<keyword evidence="6" id="KW-0239">DNA-directed DNA polymerase</keyword>
<dbReference type="InterPro" id="IPR048466">
    <property type="entry name" value="DNA_pol3_delta-like_C"/>
</dbReference>
<dbReference type="InterPro" id="IPR005790">
    <property type="entry name" value="DNA_polIII_delta"/>
</dbReference>
<dbReference type="SUPFAM" id="SSF48019">
    <property type="entry name" value="post-AAA+ oligomerization domain-like"/>
    <property type="match status" value="1"/>
</dbReference>
<dbReference type="PANTHER" id="PTHR34388">
    <property type="entry name" value="DNA POLYMERASE III SUBUNIT DELTA"/>
    <property type="match status" value="1"/>
</dbReference>
<sequence>MDSKLERELKAGKIAPAYLFYGTETFLIGQACTRIESQVLSGESSAWNRTVMDLEEVPIQELIQEAETPSFFGERRVVIGRNAWFLTAARGKEKVDHRPEELLRYVERPLEENVLILTVPAEKLDARKKVVKELRKRVREVVCNPLEPKELSAWVAARLGETKAKIHPQAGERLIQQVGQDLRMLSMEIDKLAAYVGAGGTITPDTVAELVPRTMEQDVFKLVDRVARRQAGEALAVFYDLLCNREEPIRILSLIIRQFRLMLQVKVLSEQGKGEREIASLLKVHPYPVKLAFRQGRSYSEETLRNLLSRSIETDRMIKSGQIDKTLAVERLLLSVAEVRIGSSAP</sequence>
<dbReference type="RefSeq" id="WP_380704008.1">
    <property type="nucleotide sequence ID" value="NZ_JBHSAP010000009.1"/>
</dbReference>
<comment type="catalytic activity">
    <reaction evidence="8">
        <text>DNA(n) + a 2'-deoxyribonucleoside 5'-triphosphate = DNA(n+1) + diphosphate</text>
        <dbReference type="Rhea" id="RHEA:22508"/>
        <dbReference type="Rhea" id="RHEA-COMP:17339"/>
        <dbReference type="Rhea" id="RHEA-COMP:17340"/>
        <dbReference type="ChEBI" id="CHEBI:33019"/>
        <dbReference type="ChEBI" id="CHEBI:61560"/>
        <dbReference type="ChEBI" id="CHEBI:173112"/>
        <dbReference type="EC" id="2.7.7.7"/>
    </reaction>
</comment>
<dbReference type="SUPFAM" id="SSF52540">
    <property type="entry name" value="P-loop containing nucleoside triphosphate hydrolases"/>
    <property type="match status" value="1"/>
</dbReference>
<feature type="domain" description="DNA polymerase III delta N-terminal" evidence="9">
    <location>
        <begin position="18"/>
        <end position="143"/>
    </location>
</feature>
<keyword evidence="3 11" id="KW-0808">Transferase</keyword>
<reference evidence="12" key="1">
    <citation type="journal article" date="2019" name="Int. J. Syst. Evol. Microbiol.">
        <title>The Global Catalogue of Microorganisms (GCM) 10K type strain sequencing project: providing services to taxonomists for standard genome sequencing and annotation.</title>
        <authorList>
            <consortium name="The Broad Institute Genomics Platform"/>
            <consortium name="The Broad Institute Genome Sequencing Center for Infectious Disease"/>
            <person name="Wu L."/>
            <person name="Ma J."/>
        </authorList>
    </citation>
    <scope>NUCLEOTIDE SEQUENCE [LARGE SCALE GENOMIC DNA]</scope>
    <source>
        <strain evidence="12">IBRC-M 10813</strain>
    </source>
</reference>
<dbReference type="EMBL" id="JBHSAP010000009">
    <property type="protein sequence ID" value="MFC4076768.1"/>
    <property type="molecule type" value="Genomic_DNA"/>
</dbReference>
<evidence type="ECO:0000313" key="11">
    <source>
        <dbReference type="EMBL" id="MFC4076768.1"/>
    </source>
</evidence>
<dbReference type="InterPro" id="IPR008921">
    <property type="entry name" value="DNA_pol3_clamp-load_cplx_C"/>
</dbReference>
<dbReference type="Pfam" id="PF21694">
    <property type="entry name" value="DNA_pol3_delta_C"/>
    <property type="match status" value="1"/>
</dbReference>
<keyword evidence="12" id="KW-1185">Reference proteome</keyword>
<evidence type="ECO:0000259" key="10">
    <source>
        <dbReference type="Pfam" id="PF21694"/>
    </source>
</evidence>
<dbReference type="EC" id="2.7.7.7" evidence="1"/>
<protein>
    <recommendedName>
        <fullName evidence="2">DNA polymerase III subunit delta</fullName>
        <ecNumber evidence="1">2.7.7.7</ecNumber>
    </recommendedName>
</protein>
<evidence type="ECO:0000313" key="12">
    <source>
        <dbReference type="Proteomes" id="UP001595843"/>
    </source>
</evidence>
<evidence type="ECO:0000256" key="6">
    <source>
        <dbReference type="ARBA" id="ARBA00022932"/>
    </source>
</evidence>
<name>A0ABV8JCX7_9BACL</name>
<dbReference type="InterPro" id="IPR027417">
    <property type="entry name" value="P-loop_NTPase"/>
</dbReference>
<dbReference type="Proteomes" id="UP001595843">
    <property type="component" value="Unassembled WGS sequence"/>
</dbReference>
<evidence type="ECO:0000256" key="4">
    <source>
        <dbReference type="ARBA" id="ARBA00022695"/>
    </source>
</evidence>
<evidence type="ECO:0000256" key="1">
    <source>
        <dbReference type="ARBA" id="ARBA00012417"/>
    </source>
</evidence>
<dbReference type="Pfam" id="PF06144">
    <property type="entry name" value="DNA_pol3_delta"/>
    <property type="match status" value="1"/>
</dbReference>
<evidence type="ECO:0000256" key="7">
    <source>
        <dbReference type="ARBA" id="ARBA00034754"/>
    </source>
</evidence>